<dbReference type="SFLD" id="SFLDG01140">
    <property type="entry name" value="C2.B:_Phosphomannomutase_and_P"/>
    <property type="match status" value="1"/>
</dbReference>
<keyword evidence="2" id="KW-1185">Reference proteome</keyword>
<dbReference type="Pfam" id="PF08282">
    <property type="entry name" value="Hydrolase_3"/>
    <property type="match status" value="1"/>
</dbReference>
<dbReference type="Gene3D" id="3.30.1240.10">
    <property type="match status" value="1"/>
</dbReference>
<protein>
    <submittedName>
        <fullName evidence="1">HAD family hydrolase</fullName>
    </submittedName>
</protein>
<dbReference type="GO" id="GO:0016791">
    <property type="term" value="F:phosphatase activity"/>
    <property type="evidence" value="ECO:0007669"/>
    <property type="project" value="UniProtKB-ARBA"/>
</dbReference>
<dbReference type="InterPro" id="IPR023214">
    <property type="entry name" value="HAD_sf"/>
</dbReference>
<dbReference type="GO" id="GO:0000287">
    <property type="term" value="F:magnesium ion binding"/>
    <property type="evidence" value="ECO:0007669"/>
    <property type="project" value="TreeGrafter"/>
</dbReference>
<dbReference type="InterPro" id="IPR006379">
    <property type="entry name" value="HAD-SF_hydro_IIB"/>
</dbReference>
<dbReference type="PANTHER" id="PTHR10000">
    <property type="entry name" value="PHOSPHOSERINE PHOSPHATASE"/>
    <property type="match status" value="1"/>
</dbReference>
<name>A0A267HRL2_9ENTE</name>
<dbReference type="InterPro" id="IPR000150">
    <property type="entry name" value="Cof"/>
</dbReference>
<dbReference type="SFLD" id="SFLDS00003">
    <property type="entry name" value="Haloacid_Dehalogenase"/>
    <property type="match status" value="1"/>
</dbReference>
<evidence type="ECO:0000313" key="2">
    <source>
        <dbReference type="Proteomes" id="UP000216797"/>
    </source>
</evidence>
<keyword evidence="1" id="KW-0378">Hydrolase</keyword>
<dbReference type="SUPFAM" id="SSF56784">
    <property type="entry name" value="HAD-like"/>
    <property type="match status" value="1"/>
</dbReference>
<dbReference type="RefSeq" id="WP_095006536.1">
    <property type="nucleotide sequence ID" value="NZ_LHUG01000005.1"/>
</dbReference>
<dbReference type="PANTHER" id="PTHR10000:SF25">
    <property type="entry name" value="PHOSPHATASE YKRA-RELATED"/>
    <property type="match status" value="1"/>
</dbReference>
<evidence type="ECO:0000313" key="1">
    <source>
        <dbReference type="EMBL" id="PAB00966.1"/>
    </source>
</evidence>
<organism evidence="1 2">
    <name type="scientific">Enterococcus canintestini</name>
    <dbReference type="NCBI Taxonomy" id="317010"/>
    <lineage>
        <taxon>Bacteria</taxon>
        <taxon>Bacillati</taxon>
        <taxon>Bacillota</taxon>
        <taxon>Bacilli</taxon>
        <taxon>Lactobacillales</taxon>
        <taxon>Enterococcaceae</taxon>
        <taxon>Enterococcus</taxon>
    </lineage>
</organism>
<dbReference type="AlphaFoldDB" id="A0A267HRL2"/>
<dbReference type="Proteomes" id="UP000216797">
    <property type="component" value="Unassembled WGS sequence"/>
</dbReference>
<dbReference type="EMBL" id="LHUG01000005">
    <property type="protein sequence ID" value="PAB00966.1"/>
    <property type="molecule type" value="Genomic_DNA"/>
</dbReference>
<dbReference type="InterPro" id="IPR036412">
    <property type="entry name" value="HAD-like_sf"/>
</dbReference>
<comment type="caution">
    <text evidence="1">The sequence shown here is derived from an EMBL/GenBank/DDBJ whole genome shotgun (WGS) entry which is preliminary data.</text>
</comment>
<dbReference type="GO" id="GO:0005829">
    <property type="term" value="C:cytosol"/>
    <property type="evidence" value="ECO:0007669"/>
    <property type="project" value="TreeGrafter"/>
</dbReference>
<dbReference type="NCBIfam" id="TIGR01484">
    <property type="entry name" value="HAD-SF-IIB"/>
    <property type="match status" value="1"/>
</dbReference>
<sequence>MKRKLIAFDIDGTLLNSQKEALASTKKALERLRNNGHLVMVATGRSRFLAQPVLTELNFHNYIVCNGSAAFLDHKQVYKHLLDQEQLTAFVAEMDQLKIDTAFIGMDAMRRHSDFDVARMDEAMRSFGSHVPKQDVNFKNQQEIYQALAYYDDTYEGFFDEKYPALRFVRWHEKCVDVIPENGSKAATIIHLGETLGIDRSDIITFGDGQNDKEMLAAAGVGVAMGNATADVKDVANFVTASNDEDGIFHALKEFALI</sequence>
<proteinExistence type="predicted"/>
<dbReference type="PROSITE" id="PS01229">
    <property type="entry name" value="COF_2"/>
    <property type="match status" value="1"/>
</dbReference>
<reference evidence="1 2" key="1">
    <citation type="submission" date="2015-08" db="EMBL/GenBank/DDBJ databases">
        <title>Enterococcus genome sequence.</title>
        <authorList>
            <person name="Acedo J.Z."/>
            <person name="Vederas J.C."/>
        </authorList>
    </citation>
    <scope>NUCLEOTIDE SEQUENCE [LARGE SCALE GENOMIC DNA]</scope>
    <source>
        <strain evidence="1 2">49</strain>
    </source>
</reference>
<dbReference type="NCBIfam" id="TIGR00099">
    <property type="entry name" value="Cof-subfamily"/>
    <property type="match status" value="1"/>
</dbReference>
<accession>A0A267HRL2</accession>
<gene>
    <name evidence="1" type="ORF">AKL21_06830</name>
</gene>
<dbReference type="PROSITE" id="PS01228">
    <property type="entry name" value="COF_1"/>
    <property type="match status" value="1"/>
</dbReference>
<dbReference type="Gene3D" id="3.40.50.1000">
    <property type="entry name" value="HAD superfamily/HAD-like"/>
    <property type="match status" value="1"/>
</dbReference>